<evidence type="ECO:0000256" key="5">
    <source>
        <dbReference type="ARBA" id="ARBA00047622"/>
    </source>
</evidence>
<evidence type="ECO:0000256" key="3">
    <source>
        <dbReference type="ARBA" id="ARBA00022679"/>
    </source>
</evidence>
<comment type="pathway">
    <text evidence="1">Lipid metabolism.</text>
</comment>
<evidence type="ECO:0000256" key="4">
    <source>
        <dbReference type="ARBA" id="ARBA00025707"/>
    </source>
</evidence>
<proteinExistence type="predicted"/>
<feature type="domain" description="Methyltransferase" evidence="6">
    <location>
        <begin position="54"/>
        <end position="149"/>
    </location>
</feature>
<gene>
    <name evidence="7" type="ORF">S12H4_26603</name>
</gene>
<protein>
    <recommendedName>
        <fullName evidence="6">Methyltransferase domain-containing protein</fullName>
    </recommendedName>
</protein>
<comment type="catalytic activity">
    <reaction evidence="5">
        <text>phosphoethanolamine + S-adenosyl-L-methionine = N-methylethanolamine phosphate + S-adenosyl-L-homocysteine + H(+)</text>
        <dbReference type="Rhea" id="RHEA:20365"/>
        <dbReference type="ChEBI" id="CHEBI:15378"/>
        <dbReference type="ChEBI" id="CHEBI:57781"/>
        <dbReference type="ChEBI" id="CHEBI:57856"/>
        <dbReference type="ChEBI" id="CHEBI:58190"/>
        <dbReference type="ChEBI" id="CHEBI:59789"/>
        <dbReference type="EC" id="2.1.1.103"/>
    </reaction>
    <physiologicalReaction direction="left-to-right" evidence="5">
        <dbReference type="Rhea" id="RHEA:20366"/>
    </physiologicalReaction>
</comment>
<dbReference type="InterPro" id="IPR041698">
    <property type="entry name" value="Methyltransf_25"/>
</dbReference>
<evidence type="ECO:0000313" key="7">
    <source>
        <dbReference type="EMBL" id="GAI90934.1"/>
    </source>
</evidence>
<dbReference type="GO" id="GO:0032259">
    <property type="term" value="P:methylation"/>
    <property type="evidence" value="ECO:0007669"/>
    <property type="project" value="UniProtKB-KW"/>
</dbReference>
<dbReference type="InterPro" id="IPR029063">
    <property type="entry name" value="SAM-dependent_MTases_sf"/>
</dbReference>
<dbReference type="Pfam" id="PF13649">
    <property type="entry name" value="Methyltransf_25"/>
    <property type="match status" value="1"/>
</dbReference>
<dbReference type="Gene3D" id="3.40.50.150">
    <property type="entry name" value="Vaccinia Virus protein VP39"/>
    <property type="match status" value="1"/>
</dbReference>
<evidence type="ECO:0000256" key="2">
    <source>
        <dbReference type="ARBA" id="ARBA00022603"/>
    </source>
</evidence>
<comment type="caution">
    <text evidence="7">The sequence shown here is derived from an EMBL/GenBank/DDBJ whole genome shotgun (WGS) entry which is preliminary data.</text>
</comment>
<dbReference type="EMBL" id="BARW01015114">
    <property type="protein sequence ID" value="GAI90934.1"/>
    <property type="molecule type" value="Genomic_DNA"/>
</dbReference>
<dbReference type="PANTHER" id="PTHR44307">
    <property type="entry name" value="PHOSPHOETHANOLAMINE METHYLTRANSFERASE"/>
    <property type="match status" value="1"/>
</dbReference>
<evidence type="ECO:0000259" key="6">
    <source>
        <dbReference type="Pfam" id="PF13649"/>
    </source>
</evidence>
<accession>X1UF18</accession>
<dbReference type="GO" id="GO:0000234">
    <property type="term" value="F:phosphoethanolamine N-methyltransferase activity"/>
    <property type="evidence" value="ECO:0007669"/>
    <property type="project" value="UniProtKB-EC"/>
</dbReference>
<reference evidence="7" key="1">
    <citation type="journal article" date="2014" name="Front. Microbiol.">
        <title>High frequency of phylogenetically diverse reductive dehalogenase-homologous genes in deep subseafloor sedimentary metagenomes.</title>
        <authorList>
            <person name="Kawai M."/>
            <person name="Futagami T."/>
            <person name="Toyoda A."/>
            <person name="Takaki Y."/>
            <person name="Nishi S."/>
            <person name="Hori S."/>
            <person name="Arai W."/>
            <person name="Tsubouchi T."/>
            <person name="Morono Y."/>
            <person name="Uchiyama I."/>
            <person name="Ito T."/>
            <person name="Fujiyama A."/>
            <person name="Inagaki F."/>
            <person name="Takami H."/>
        </authorList>
    </citation>
    <scope>NUCLEOTIDE SEQUENCE</scope>
    <source>
        <strain evidence="7">Expedition CK06-06</strain>
    </source>
</reference>
<name>X1UF18_9ZZZZ</name>
<organism evidence="7">
    <name type="scientific">marine sediment metagenome</name>
    <dbReference type="NCBI Taxonomy" id="412755"/>
    <lineage>
        <taxon>unclassified sequences</taxon>
        <taxon>metagenomes</taxon>
        <taxon>ecological metagenomes</taxon>
    </lineage>
</organism>
<dbReference type="SUPFAM" id="SSF53335">
    <property type="entry name" value="S-adenosyl-L-methionine-dependent methyltransferases"/>
    <property type="match status" value="1"/>
</dbReference>
<dbReference type="CDD" id="cd02440">
    <property type="entry name" value="AdoMet_MTases"/>
    <property type="match status" value="1"/>
</dbReference>
<sequence>MKNKSSFTKNDDSNWWKSLYEIRYKDGWREPPNIALKQVKFIEKSLCLDKNMKILDLGCGYGRHSIELAKRNYKSIIGLDYSSVLINAAKKEAKRQKVSVNFIKRNMLSMNFREEFDAILMMDVTFGIFSHTKNMLVIKKVADALKRNGKIFLDLFNIYSIHRFQKRVWY</sequence>
<dbReference type="PANTHER" id="PTHR44307:SF2">
    <property type="entry name" value="PHOSPHOETHANOLAMINE METHYLTRANSFERASE ISOFORM X1"/>
    <property type="match status" value="1"/>
</dbReference>
<keyword evidence="2" id="KW-0489">Methyltransferase</keyword>
<evidence type="ECO:0000256" key="1">
    <source>
        <dbReference type="ARBA" id="ARBA00005189"/>
    </source>
</evidence>
<keyword evidence="3" id="KW-0808">Transferase</keyword>
<dbReference type="AlphaFoldDB" id="X1UF18"/>
<comment type="pathway">
    <text evidence="4">Phospholipid metabolism.</text>
</comment>
<feature type="non-terminal residue" evidence="7">
    <location>
        <position position="170"/>
    </location>
</feature>